<dbReference type="FunFam" id="1.10.260.40:FF:000002">
    <property type="entry name" value="HTH-type transcriptional repressor PurR"/>
    <property type="match status" value="1"/>
</dbReference>
<dbReference type="SUPFAM" id="SSF53822">
    <property type="entry name" value="Periplasmic binding protein-like I"/>
    <property type="match status" value="1"/>
</dbReference>
<dbReference type="GO" id="GO:0003700">
    <property type="term" value="F:DNA-binding transcription factor activity"/>
    <property type="evidence" value="ECO:0007669"/>
    <property type="project" value="TreeGrafter"/>
</dbReference>
<dbReference type="PROSITE" id="PS50932">
    <property type="entry name" value="HTH_LACI_2"/>
    <property type="match status" value="1"/>
</dbReference>
<keyword evidence="2" id="KW-0238">DNA-binding</keyword>
<dbReference type="Pfam" id="PF13377">
    <property type="entry name" value="Peripla_BP_3"/>
    <property type="match status" value="1"/>
</dbReference>
<dbReference type="AlphaFoldDB" id="A0A4Z0D4J1"/>
<keyword evidence="1" id="KW-0805">Transcription regulation</keyword>
<gene>
    <name evidence="5" type="ORF">E4100_09030</name>
</gene>
<reference evidence="5 6" key="1">
    <citation type="submission" date="2019-03" db="EMBL/GenBank/DDBJ databases">
        <title>Draft genome sequence data and analysis of a Fermenting Bacterium, Soehngenia longevitae strain 1933PT, isolated from petroleum reservoir in Azerbaijan.</title>
        <authorList>
            <person name="Grouzdev D.S."/>
            <person name="Bidzhieva S.K."/>
            <person name="Sokolova D.S."/>
            <person name="Tourova T.P."/>
            <person name="Poltaraus A.B."/>
            <person name="Nazina T.N."/>
        </authorList>
    </citation>
    <scope>NUCLEOTIDE SEQUENCE [LARGE SCALE GENOMIC DNA]</scope>
    <source>
        <strain evidence="5 6">1933P</strain>
    </source>
</reference>
<dbReference type="Gene3D" id="3.40.50.2300">
    <property type="match status" value="2"/>
</dbReference>
<evidence type="ECO:0000256" key="3">
    <source>
        <dbReference type="ARBA" id="ARBA00023163"/>
    </source>
</evidence>
<protein>
    <submittedName>
        <fullName evidence="5">LacI family transcriptional regulator</fullName>
    </submittedName>
</protein>
<dbReference type="Gene3D" id="1.10.260.40">
    <property type="entry name" value="lambda repressor-like DNA-binding domains"/>
    <property type="match status" value="1"/>
</dbReference>
<dbReference type="OrthoDB" id="9784962at2"/>
<evidence type="ECO:0000256" key="1">
    <source>
        <dbReference type="ARBA" id="ARBA00023015"/>
    </source>
</evidence>
<feature type="domain" description="HTH lacI-type" evidence="4">
    <location>
        <begin position="3"/>
        <end position="57"/>
    </location>
</feature>
<dbReference type="GO" id="GO:0000976">
    <property type="term" value="F:transcription cis-regulatory region binding"/>
    <property type="evidence" value="ECO:0007669"/>
    <property type="project" value="TreeGrafter"/>
</dbReference>
<keyword evidence="3" id="KW-0804">Transcription</keyword>
<dbReference type="PANTHER" id="PTHR30146:SF149">
    <property type="entry name" value="HTH-TYPE TRANSCRIPTIONAL REGULATOR EBGR"/>
    <property type="match status" value="1"/>
</dbReference>
<sequence length="337" mass="38200">MAVTIKDVARKAGVSISTVSRVINESKPVSPEARRKVIKAIDELGYRPNEIARSLVTKKSNVIGVIVDDIGSSYVAQIVRGIEEVGHMYNYDILLCSTYGDKEAEERFTQLLLQKQVAAIILLSEIYNEEVISYLKYASIPFVYLNKYYNVLESPTVRINNYLASKKVMDYLIKCGHKNIAYVTQEKDIELTVEKHKLQAYKDSMNELKQPQTIYKIDGHTITKGYEFGKKIEKDIRTNKITAVFCCDDEIAIGLINYCYDNDIKVPDAVSIVGYGNISIASYIRPKLTTIMEPYYDIGAVSVRKLSKILNNEKPEEETIELPVQLIVRDSVKDLDI</sequence>
<evidence type="ECO:0000313" key="6">
    <source>
        <dbReference type="Proteomes" id="UP000298381"/>
    </source>
</evidence>
<name>A0A4Z0D4J1_9FIRM</name>
<dbReference type="PROSITE" id="PS00356">
    <property type="entry name" value="HTH_LACI_1"/>
    <property type="match status" value="1"/>
</dbReference>
<accession>A0A4Z0D4J1</accession>
<dbReference type="Proteomes" id="UP000298381">
    <property type="component" value="Unassembled WGS sequence"/>
</dbReference>
<evidence type="ECO:0000259" key="4">
    <source>
        <dbReference type="PROSITE" id="PS50932"/>
    </source>
</evidence>
<dbReference type="SUPFAM" id="SSF47413">
    <property type="entry name" value="lambda repressor-like DNA-binding domains"/>
    <property type="match status" value="1"/>
</dbReference>
<dbReference type="CDD" id="cd01392">
    <property type="entry name" value="HTH_LacI"/>
    <property type="match status" value="1"/>
</dbReference>
<dbReference type="SMART" id="SM00354">
    <property type="entry name" value="HTH_LACI"/>
    <property type="match status" value="1"/>
</dbReference>
<proteinExistence type="predicted"/>
<dbReference type="InterPro" id="IPR046335">
    <property type="entry name" value="LacI/GalR-like_sensor"/>
</dbReference>
<evidence type="ECO:0000256" key="2">
    <source>
        <dbReference type="ARBA" id="ARBA00023125"/>
    </source>
</evidence>
<dbReference type="EMBL" id="SRIB01000018">
    <property type="protein sequence ID" value="TFZ39172.1"/>
    <property type="molecule type" value="Genomic_DNA"/>
</dbReference>
<dbReference type="PANTHER" id="PTHR30146">
    <property type="entry name" value="LACI-RELATED TRANSCRIPTIONAL REPRESSOR"/>
    <property type="match status" value="1"/>
</dbReference>
<dbReference type="RefSeq" id="WP_135271723.1">
    <property type="nucleotide sequence ID" value="NZ_SRIB01000018.1"/>
</dbReference>
<dbReference type="InterPro" id="IPR010982">
    <property type="entry name" value="Lambda_DNA-bd_dom_sf"/>
</dbReference>
<dbReference type="Pfam" id="PF00356">
    <property type="entry name" value="LacI"/>
    <property type="match status" value="1"/>
</dbReference>
<comment type="caution">
    <text evidence="5">The sequence shown here is derived from an EMBL/GenBank/DDBJ whole genome shotgun (WGS) entry which is preliminary data.</text>
</comment>
<dbReference type="InterPro" id="IPR000843">
    <property type="entry name" value="HTH_LacI"/>
</dbReference>
<keyword evidence="6" id="KW-1185">Reference proteome</keyword>
<evidence type="ECO:0000313" key="5">
    <source>
        <dbReference type="EMBL" id="TFZ39172.1"/>
    </source>
</evidence>
<organism evidence="5 6">
    <name type="scientific">Soehngenia longivitae</name>
    <dbReference type="NCBI Taxonomy" id="2562294"/>
    <lineage>
        <taxon>Bacteria</taxon>
        <taxon>Bacillati</taxon>
        <taxon>Bacillota</taxon>
        <taxon>Tissierellia</taxon>
        <taxon>Tissierellales</taxon>
        <taxon>Tissierellaceae</taxon>
        <taxon>Soehngenia</taxon>
    </lineage>
</organism>
<dbReference type="InterPro" id="IPR028082">
    <property type="entry name" value="Peripla_BP_I"/>
</dbReference>
<dbReference type="PRINTS" id="PR00036">
    <property type="entry name" value="HTHLACI"/>
</dbReference>